<dbReference type="EMBL" id="KI395473">
    <property type="protein sequence ID" value="ERM98261.1"/>
    <property type="molecule type" value="Genomic_DNA"/>
</dbReference>
<protein>
    <submittedName>
        <fullName evidence="2">Uncharacterized protein</fullName>
    </submittedName>
</protein>
<name>W1NP72_AMBTC</name>
<evidence type="ECO:0000313" key="2">
    <source>
        <dbReference type="EMBL" id="ERM98261.1"/>
    </source>
</evidence>
<feature type="region of interest" description="Disordered" evidence="1">
    <location>
        <begin position="61"/>
        <end position="88"/>
    </location>
</feature>
<gene>
    <name evidence="2" type="ORF">AMTR_s00221p00017130</name>
</gene>
<reference evidence="3" key="1">
    <citation type="journal article" date="2013" name="Science">
        <title>The Amborella genome and the evolution of flowering plants.</title>
        <authorList>
            <consortium name="Amborella Genome Project"/>
        </authorList>
    </citation>
    <scope>NUCLEOTIDE SEQUENCE [LARGE SCALE GENOMIC DNA]</scope>
</reference>
<feature type="compositionally biased region" description="Low complexity" evidence="1">
    <location>
        <begin position="64"/>
        <end position="76"/>
    </location>
</feature>
<sequence>MQANDWANKYHNKTLPEFSLLSKIYEGSTVDETYKFTGGGIRIEPERPNAALSNDPPLEVQVKSSSSLSDGLVSSGTKRRQSQTSIGTHRRLKQPTFNDSMTEAMTKMANTIEMLVRDTTGNSSVVDGPNARREALKIVEGMWRAGEVGDNVLIMAVRIFQDSTKAEMLILGGSKDAKGLLG</sequence>
<dbReference type="AlphaFoldDB" id="W1NP72"/>
<evidence type="ECO:0000256" key="1">
    <source>
        <dbReference type="SAM" id="MobiDB-lite"/>
    </source>
</evidence>
<evidence type="ECO:0000313" key="3">
    <source>
        <dbReference type="Proteomes" id="UP000017836"/>
    </source>
</evidence>
<dbReference type="HOGENOM" id="CLU_095115_1_0_1"/>
<keyword evidence="3" id="KW-1185">Reference proteome</keyword>
<accession>W1NP72</accession>
<proteinExistence type="predicted"/>
<organism evidence="2 3">
    <name type="scientific">Amborella trichopoda</name>
    <dbReference type="NCBI Taxonomy" id="13333"/>
    <lineage>
        <taxon>Eukaryota</taxon>
        <taxon>Viridiplantae</taxon>
        <taxon>Streptophyta</taxon>
        <taxon>Embryophyta</taxon>
        <taxon>Tracheophyta</taxon>
        <taxon>Spermatophyta</taxon>
        <taxon>Magnoliopsida</taxon>
        <taxon>Amborellales</taxon>
        <taxon>Amborellaceae</taxon>
        <taxon>Amborella</taxon>
    </lineage>
</organism>
<dbReference type="Proteomes" id="UP000017836">
    <property type="component" value="Unassembled WGS sequence"/>
</dbReference>
<dbReference type="Gramene" id="ERM98261">
    <property type="protein sequence ID" value="ERM98261"/>
    <property type="gene ID" value="AMTR_s00221p00017130"/>
</dbReference>